<dbReference type="Proteomes" id="UP000654918">
    <property type="component" value="Unassembled WGS sequence"/>
</dbReference>
<evidence type="ECO:0000313" key="3">
    <source>
        <dbReference type="Proteomes" id="UP000654918"/>
    </source>
</evidence>
<name>A0A8H6JCI1_9PEZI</name>
<dbReference type="EMBL" id="WIGO01000506">
    <property type="protein sequence ID" value="KAF6810203.1"/>
    <property type="molecule type" value="Genomic_DNA"/>
</dbReference>
<feature type="region of interest" description="Disordered" evidence="1">
    <location>
        <begin position="175"/>
        <end position="206"/>
    </location>
</feature>
<proteinExistence type="predicted"/>
<keyword evidence="3" id="KW-1185">Reference proteome</keyword>
<dbReference type="AlphaFoldDB" id="A0A8H6JCI1"/>
<accession>A0A8H6JCI1</accession>
<comment type="caution">
    <text evidence="2">The sequence shown here is derived from an EMBL/GenBank/DDBJ whole genome shotgun (WGS) entry which is preliminary data.</text>
</comment>
<sequence>MSLIMGAGRAIGNRQLLRKAQGFPKGMDIMSRWKSSRKVSHPRLLEDVLQFLDDFTLPSEFLRCSETGEPLPWNEIHKPSSMSIFNLSHPRRSINLAISIKLDEEWLADSAWNCCPFTIAGCVVWTHILVDNVCCCGATPTTLPGTLLMQAVLNSGLAVTEGLLTAGASANALETPRHYSPNVPYKEHPRQGSQIARHDSQDAVGP</sequence>
<protein>
    <submittedName>
        <fullName evidence="2">Uncharacterized protein</fullName>
    </submittedName>
</protein>
<evidence type="ECO:0000313" key="2">
    <source>
        <dbReference type="EMBL" id="KAF6810203.1"/>
    </source>
</evidence>
<feature type="compositionally biased region" description="Basic and acidic residues" evidence="1">
    <location>
        <begin position="185"/>
        <end position="206"/>
    </location>
</feature>
<reference evidence="2" key="1">
    <citation type="journal article" date="2020" name="Phytopathology">
        <title>Genome Sequence Resources of Colletotrichum truncatum, C. plurivorum, C. musicola, and C. sojae: Four Species Pathogenic to Soybean (Glycine max).</title>
        <authorList>
            <person name="Rogerio F."/>
            <person name="Boufleur T.R."/>
            <person name="Ciampi-Guillardi M."/>
            <person name="Sukno S.A."/>
            <person name="Thon M.R."/>
            <person name="Massola Junior N.S."/>
            <person name="Baroncelli R."/>
        </authorList>
    </citation>
    <scope>NUCLEOTIDE SEQUENCE</scope>
    <source>
        <strain evidence="2">LFN00145</strain>
    </source>
</reference>
<evidence type="ECO:0000256" key="1">
    <source>
        <dbReference type="SAM" id="MobiDB-lite"/>
    </source>
</evidence>
<organism evidence="2 3">
    <name type="scientific">Colletotrichum plurivorum</name>
    <dbReference type="NCBI Taxonomy" id="2175906"/>
    <lineage>
        <taxon>Eukaryota</taxon>
        <taxon>Fungi</taxon>
        <taxon>Dikarya</taxon>
        <taxon>Ascomycota</taxon>
        <taxon>Pezizomycotina</taxon>
        <taxon>Sordariomycetes</taxon>
        <taxon>Hypocreomycetidae</taxon>
        <taxon>Glomerellales</taxon>
        <taxon>Glomerellaceae</taxon>
        <taxon>Colletotrichum</taxon>
        <taxon>Colletotrichum orchidearum species complex</taxon>
    </lineage>
</organism>
<gene>
    <name evidence="2" type="ORF">CPLU01_15358</name>
</gene>